<organism evidence="3 4">
    <name type="scientific">Lineolata rhizophorae</name>
    <dbReference type="NCBI Taxonomy" id="578093"/>
    <lineage>
        <taxon>Eukaryota</taxon>
        <taxon>Fungi</taxon>
        <taxon>Dikarya</taxon>
        <taxon>Ascomycota</taxon>
        <taxon>Pezizomycotina</taxon>
        <taxon>Dothideomycetes</taxon>
        <taxon>Dothideomycetes incertae sedis</taxon>
        <taxon>Lineolatales</taxon>
        <taxon>Lineolataceae</taxon>
        <taxon>Lineolata</taxon>
    </lineage>
</organism>
<feature type="compositionally biased region" description="Basic and acidic residues" evidence="1">
    <location>
        <begin position="292"/>
        <end position="307"/>
    </location>
</feature>
<dbReference type="AlphaFoldDB" id="A0A6A6NUZ7"/>
<evidence type="ECO:0000259" key="2">
    <source>
        <dbReference type="Pfam" id="PF13679"/>
    </source>
</evidence>
<dbReference type="PANTHER" id="PTHR12496">
    <property type="entry name" value="CGI-41 METHYLTRANSFERASE"/>
    <property type="match status" value="1"/>
</dbReference>
<dbReference type="InterPro" id="IPR025714">
    <property type="entry name" value="Methyltranfer_dom"/>
</dbReference>
<evidence type="ECO:0000313" key="4">
    <source>
        <dbReference type="Proteomes" id="UP000799766"/>
    </source>
</evidence>
<protein>
    <submittedName>
        <fullName evidence="3">Methyltransferase domain-containing protein</fullName>
    </submittedName>
</protein>
<feature type="region of interest" description="Disordered" evidence="1">
    <location>
        <begin position="137"/>
        <end position="165"/>
    </location>
</feature>
<keyword evidence="3" id="KW-0489">Methyltransferase</keyword>
<accession>A0A6A6NUZ7</accession>
<reference evidence="3" key="1">
    <citation type="journal article" date="2020" name="Stud. Mycol.">
        <title>101 Dothideomycetes genomes: a test case for predicting lifestyles and emergence of pathogens.</title>
        <authorList>
            <person name="Haridas S."/>
            <person name="Albert R."/>
            <person name="Binder M."/>
            <person name="Bloem J."/>
            <person name="Labutti K."/>
            <person name="Salamov A."/>
            <person name="Andreopoulos B."/>
            <person name="Baker S."/>
            <person name="Barry K."/>
            <person name="Bills G."/>
            <person name="Bluhm B."/>
            <person name="Cannon C."/>
            <person name="Castanera R."/>
            <person name="Culley D."/>
            <person name="Daum C."/>
            <person name="Ezra D."/>
            <person name="Gonzalez J."/>
            <person name="Henrissat B."/>
            <person name="Kuo A."/>
            <person name="Liang C."/>
            <person name="Lipzen A."/>
            <person name="Lutzoni F."/>
            <person name="Magnuson J."/>
            <person name="Mondo S."/>
            <person name="Nolan M."/>
            <person name="Ohm R."/>
            <person name="Pangilinan J."/>
            <person name="Park H.-J."/>
            <person name="Ramirez L."/>
            <person name="Alfaro M."/>
            <person name="Sun H."/>
            <person name="Tritt A."/>
            <person name="Yoshinaga Y."/>
            <person name="Zwiers L.-H."/>
            <person name="Turgeon B."/>
            <person name="Goodwin S."/>
            <person name="Spatafora J."/>
            <person name="Crous P."/>
            <person name="Grigoriev I."/>
        </authorList>
    </citation>
    <scope>NUCLEOTIDE SEQUENCE</scope>
    <source>
        <strain evidence="3">ATCC 16933</strain>
    </source>
</reference>
<dbReference type="OrthoDB" id="10258156at2759"/>
<dbReference type="GO" id="GO:0032259">
    <property type="term" value="P:methylation"/>
    <property type="evidence" value="ECO:0007669"/>
    <property type="project" value="UniProtKB-KW"/>
</dbReference>
<sequence>MPPPLTPLPLPPGWTDADVFVDSLLAFGTSSLLLRTLCGGVHILDFFTRSPSLYETVLPAEWHAWLDEHDVMDLLDLLMREDLGPFDGRGSAGEDHDTGVENAETRTWRGGAVPPLSLIEYIKDIRRHTLRRDGAAIRSPGQRVGGNSNDNNINEGNSVNKHPPLPRNVAVGMTLKKQHEVSHFASYVASLQRTIADMRPPCLPSSTLITHLVDFGSGQNYLGRALAGAPYNAHVIAVESKPHNIQGAKNMDVLAKLVPKQGVRRNKKEWRAQVLAAKEEASRAGKSRREAKRVSEMSEKAREKEKGVEGKGTIQYVQHRIADGDLGAVIEQIESMDRLVVDSKTLPEDSKRNPDPEGADPSLMVISLHSCGNLSHHGLRTITTNKAVTAVALVGCCYNLLTERLGPPSYKLPQLRSNHPRLEKTANAHDPHGFPMSKRFEEYDCTDGEKGVRLNITARMMAVQAPQNWGREDSRRFFTRHFYRALLQRVFLDRGIVRAPEAADDVVGGSISTANARQESHDGLVNTPITIGTLSKSAYASFAAYVHAASVKLSTPGGPSPDTSPSTSGTEISRAAFFRARMPPEAFAPGAPGWAEMEEYEERYRRRKHELEVVWSLMAFSAGVVEAMVVVDRWVWLCEQECVGKGRAWVEAVWGFGVSPRNLVVVGVKK</sequence>
<feature type="compositionally biased region" description="Low complexity" evidence="1">
    <location>
        <begin position="145"/>
        <end position="160"/>
    </location>
</feature>
<keyword evidence="3" id="KW-0808">Transferase</keyword>
<dbReference type="Pfam" id="PF13679">
    <property type="entry name" value="Methyltransf_32"/>
    <property type="match status" value="1"/>
</dbReference>
<feature type="domain" description="Methyltransferase" evidence="2">
    <location>
        <begin position="176"/>
        <end position="403"/>
    </location>
</feature>
<dbReference type="PANTHER" id="PTHR12496:SF0">
    <property type="entry name" value="METHYLTRANSFERASE DOMAIN-CONTAINING PROTEIN"/>
    <property type="match status" value="1"/>
</dbReference>
<name>A0A6A6NUZ7_9PEZI</name>
<dbReference type="GO" id="GO:0008168">
    <property type="term" value="F:methyltransferase activity"/>
    <property type="evidence" value="ECO:0007669"/>
    <property type="project" value="UniProtKB-KW"/>
</dbReference>
<evidence type="ECO:0000256" key="1">
    <source>
        <dbReference type="SAM" id="MobiDB-lite"/>
    </source>
</evidence>
<gene>
    <name evidence="3" type="ORF">BDY21DRAFT_289286</name>
</gene>
<dbReference type="Proteomes" id="UP000799766">
    <property type="component" value="Unassembled WGS sequence"/>
</dbReference>
<dbReference type="EMBL" id="MU001686">
    <property type="protein sequence ID" value="KAF2455569.1"/>
    <property type="molecule type" value="Genomic_DNA"/>
</dbReference>
<evidence type="ECO:0000313" key="3">
    <source>
        <dbReference type="EMBL" id="KAF2455569.1"/>
    </source>
</evidence>
<dbReference type="InterPro" id="IPR052220">
    <property type="entry name" value="METTL25"/>
</dbReference>
<proteinExistence type="predicted"/>
<feature type="region of interest" description="Disordered" evidence="1">
    <location>
        <begin position="279"/>
        <end position="307"/>
    </location>
</feature>
<keyword evidence="4" id="KW-1185">Reference proteome</keyword>